<dbReference type="Pfam" id="PF00658">
    <property type="entry name" value="MLLE"/>
    <property type="match status" value="1"/>
</dbReference>
<dbReference type="Gene3D" id="1.10.1900.10">
    <property type="entry name" value="c-terminal domain of poly(a) binding protein"/>
    <property type="match status" value="1"/>
</dbReference>
<dbReference type="InterPro" id="IPR002004">
    <property type="entry name" value="PABP_HYD_C"/>
</dbReference>
<protein>
    <recommendedName>
        <fullName evidence="1">PABC domain-containing protein</fullName>
    </recommendedName>
</protein>
<accession>A0A6C0I742</accession>
<sequence>MYKIINSNKMSTFKDILYKKNDDETWTEWSKRVPDWNKMVPDNDEDKLDYIRETIYAKIYENDKDKEKVANITSMLTDGYGLIGLRAEDLIPLLESEELLDTQIKEAYEMTEENDMFEEDCLSAQVERRLANEAVKYLEARENHQVAWTSEIVPCVFCSKDTAKVKRECGFDICNNCFEVNKTSDGGCLLPLSHRVCWPRGELVDEEEECEQCGKTEKDCITEGMMFDTCCLSIYAVDNRLLCPDCIPSFDDDDDVTINQPVITLTVAEMIAALSLLPPDAKLVMTESGFYSKSDFAEVMPPEPYIVENDRFDCDLPTGTQVYRIGHSKQWY</sequence>
<proteinExistence type="predicted"/>
<dbReference type="SUPFAM" id="SSF63570">
    <property type="entry name" value="PABC (PABP) domain"/>
    <property type="match status" value="1"/>
</dbReference>
<name>A0A6C0I742_9ZZZZ</name>
<evidence type="ECO:0000313" key="2">
    <source>
        <dbReference type="EMBL" id="QHT88828.1"/>
    </source>
</evidence>
<dbReference type="EMBL" id="MN740124">
    <property type="protein sequence ID" value="QHT88828.1"/>
    <property type="molecule type" value="Genomic_DNA"/>
</dbReference>
<dbReference type="GO" id="GO:0003723">
    <property type="term" value="F:RNA binding"/>
    <property type="evidence" value="ECO:0007669"/>
    <property type="project" value="InterPro"/>
</dbReference>
<dbReference type="InterPro" id="IPR036053">
    <property type="entry name" value="PABP-dom"/>
</dbReference>
<feature type="domain" description="PABC" evidence="1">
    <location>
        <begin position="31"/>
        <end position="116"/>
    </location>
</feature>
<reference evidence="2" key="1">
    <citation type="journal article" date="2020" name="Nature">
        <title>Giant virus diversity and host interactions through global metagenomics.</title>
        <authorList>
            <person name="Schulz F."/>
            <person name="Roux S."/>
            <person name="Paez-Espino D."/>
            <person name="Jungbluth S."/>
            <person name="Walsh D.A."/>
            <person name="Denef V.J."/>
            <person name="McMahon K.D."/>
            <person name="Konstantinidis K.T."/>
            <person name="Eloe-Fadrosh E.A."/>
            <person name="Kyrpides N.C."/>
            <person name="Woyke T."/>
        </authorList>
    </citation>
    <scope>NUCLEOTIDE SEQUENCE</scope>
    <source>
        <strain evidence="2">GVMAG-M-3300023184-51</strain>
    </source>
</reference>
<organism evidence="2">
    <name type="scientific">viral metagenome</name>
    <dbReference type="NCBI Taxonomy" id="1070528"/>
    <lineage>
        <taxon>unclassified sequences</taxon>
        <taxon>metagenomes</taxon>
        <taxon>organismal metagenomes</taxon>
    </lineage>
</organism>
<evidence type="ECO:0000259" key="1">
    <source>
        <dbReference type="PROSITE" id="PS51309"/>
    </source>
</evidence>
<dbReference type="PROSITE" id="PS51309">
    <property type="entry name" value="PABC"/>
    <property type="match status" value="1"/>
</dbReference>
<dbReference type="AlphaFoldDB" id="A0A6C0I742"/>